<dbReference type="Proteomes" id="UP000707245">
    <property type="component" value="Unassembled WGS sequence"/>
</dbReference>
<dbReference type="RefSeq" id="WP_192540631.1">
    <property type="nucleotide sequence ID" value="NZ_JBQQIQ010000001.1"/>
</dbReference>
<gene>
    <name evidence="1" type="ORF">EI167_02830</name>
</gene>
<accession>A0ABR9FHW3</accession>
<organism evidence="1 2">
    <name type="scientific">Pseudoalteromonas prydzensis</name>
    <dbReference type="NCBI Taxonomy" id="182141"/>
    <lineage>
        <taxon>Bacteria</taxon>
        <taxon>Pseudomonadati</taxon>
        <taxon>Pseudomonadota</taxon>
        <taxon>Gammaproteobacteria</taxon>
        <taxon>Alteromonadales</taxon>
        <taxon>Pseudoalteromonadaceae</taxon>
        <taxon>Pseudoalteromonas</taxon>
    </lineage>
</organism>
<comment type="caution">
    <text evidence="1">The sequence shown here is derived from an EMBL/GenBank/DDBJ whole genome shotgun (WGS) entry which is preliminary data.</text>
</comment>
<proteinExistence type="predicted"/>
<sequence length="86" mass="9814">MCPIQNYLLSLGLTEYRQSILQIVKLVEAVDHSIANNSEFATAALAWVEQQKRCPTMTNKRALIIFLLRKLGYKIKEQKSLCKCKG</sequence>
<keyword evidence="2" id="KW-1185">Reference proteome</keyword>
<evidence type="ECO:0000313" key="2">
    <source>
        <dbReference type="Proteomes" id="UP000707245"/>
    </source>
</evidence>
<protein>
    <submittedName>
        <fullName evidence="1">Uncharacterized protein</fullName>
    </submittedName>
</protein>
<name>A0ABR9FHW3_9GAMM</name>
<reference evidence="1 2" key="1">
    <citation type="submission" date="2020-07" db="EMBL/GenBank/DDBJ databases">
        <title>Halophilic bacteria isolated from french cheeses.</title>
        <authorList>
            <person name="Kothe C.I."/>
            <person name="Farah-Kraiem B."/>
            <person name="Renault P."/>
            <person name="Dridi B."/>
        </authorList>
    </citation>
    <scope>NUCLEOTIDE SEQUENCE [LARGE SCALE GENOMIC DNA]</scope>
    <source>
        <strain evidence="1 2">FME14</strain>
    </source>
</reference>
<dbReference type="EMBL" id="RRZA01000005">
    <property type="protein sequence ID" value="MBE0456396.1"/>
    <property type="molecule type" value="Genomic_DNA"/>
</dbReference>
<evidence type="ECO:0000313" key="1">
    <source>
        <dbReference type="EMBL" id="MBE0456396.1"/>
    </source>
</evidence>